<proteinExistence type="predicted"/>
<dbReference type="Proteomes" id="UP001328107">
    <property type="component" value="Unassembled WGS sequence"/>
</dbReference>
<gene>
    <name evidence="2" type="ORF">PMAYCL1PPCAC_27313</name>
</gene>
<feature type="non-terminal residue" evidence="2">
    <location>
        <position position="1"/>
    </location>
</feature>
<feature type="transmembrane region" description="Helical" evidence="1">
    <location>
        <begin position="35"/>
        <end position="57"/>
    </location>
</feature>
<accession>A0AAN5I911</accession>
<comment type="caution">
    <text evidence="2">The sequence shown here is derived from an EMBL/GenBank/DDBJ whole genome shotgun (WGS) entry which is preliminary data.</text>
</comment>
<evidence type="ECO:0000313" key="2">
    <source>
        <dbReference type="EMBL" id="GMR57118.1"/>
    </source>
</evidence>
<keyword evidence="1" id="KW-0472">Membrane</keyword>
<keyword evidence="1" id="KW-1133">Transmembrane helix</keyword>
<sequence length="82" mass="9467">ISFSLVILTLLTYLCTLGYLKLVKTEFRHSIPSTVIRTALSSFWLCTADIISSWLWFIGYGKLRRVQTSPEFDQELYDEASI</sequence>
<name>A0AAN5I911_9BILA</name>
<feature type="non-terminal residue" evidence="2">
    <location>
        <position position="82"/>
    </location>
</feature>
<organism evidence="2 3">
    <name type="scientific">Pristionchus mayeri</name>
    <dbReference type="NCBI Taxonomy" id="1317129"/>
    <lineage>
        <taxon>Eukaryota</taxon>
        <taxon>Metazoa</taxon>
        <taxon>Ecdysozoa</taxon>
        <taxon>Nematoda</taxon>
        <taxon>Chromadorea</taxon>
        <taxon>Rhabditida</taxon>
        <taxon>Rhabditina</taxon>
        <taxon>Diplogasteromorpha</taxon>
        <taxon>Diplogasteroidea</taxon>
        <taxon>Neodiplogasteridae</taxon>
        <taxon>Pristionchus</taxon>
    </lineage>
</organism>
<evidence type="ECO:0000313" key="3">
    <source>
        <dbReference type="Proteomes" id="UP001328107"/>
    </source>
</evidence>
<protein>
    <submittedName>
        <fullName evidence="2">Uncharacterized protein</fullName>
    </submittedName>
</protein>
<evidence type="ECO:0000256" key="1">
    <source>
        <dbReference type="SAM" id="Phobius"/>
    </source>
</evidence>
<dbReference type="EMBL" id="BTRK01000006">
    <property type="protein sequence ID" value="GMR57118.1"/>
    <property type="molecule type" value="Genomic_DNA"/>
</dbReference>
<keyword evidence="3" id="KW-1185">Reference proteome</keyword>
<reference evidence="3" key="1">
    <citation type="submission" date="2022-10" db="EMBL/GenBank/DDBJ databases">
        <title>Genome assembly of Pristionchus species.</title>
        <authorList>
            <person name="Yoshida K."/>
            <person name="Sommer R.J."/>
        </authorList>
    </citation>
    <scope>NUCLEOTIDE SEQUENCE [LARGE SCALE GENOMIC DNA]</scope>
    <source>
        <strain evidence="3">RS5460</strain>
    </source>
</reference>
<keyword evidence="1" id="KW-0812">Transmembrane</keyword>
<dbReference type="AlphaFoldDB" id="A0AAN5I911"/>
<feature type="transmembrane region" description="Helical" evidence="1">
    <location>
        <begin position="6"/>
        <end position="23"/>
    </location>
</feature>